<comment type="pathway">
    <text evidence="10 11">Cell wall biogenesis; peptidoglycan biosynthesis.</text>
</comment>
<dbReference type="InterPro" id="IPR005863">
    <property type="entry name" value="UDP-N-AcMur_synth"/>
</dbReference>
<dbReference type="PATRIC" id="fig|29423.5.peg.449"/>
<dbReference type="GO" id="GO:0047480">
    <property type="term" value="F:UDP-N-acetylmuramoyl-tripeptide-D-alanyl-D-alanine ligase activity"/>
    <property type="evidence" value="ECO:0007669"/>
    <property type="project" value="UniProtKB-UniRule"/>
</dbReference>
<evidence type="ECO:0000256" key="10">
    <source>
        <dbReference type="HAMAP-Rule" id="MF_02019"/>
    </source>
</evidence>
<evidence type="ECO:0000259" key="14">
    <source>
        <dbReference type="Pfam" id="PF08245"/>
    </source>
</evidence>
<evidence type="ECO:0000256" key="3">
    <source>
        <dbReference type="ARBA" id="ARBA00022618"/>
    </source>
</evidence>
<dbReference type="UniPathway" id="UPA00219"/>
<dbReference type="InterPro" id="IPR036565">
    <property type="entry name" value="Mur-like_cat_sf"/>
</dbReference>
<comment type="function">
    <text evidence="10 11">Involved in cell wall formation. Catalyzes the final step in the synthesis of UDP-N-acetylmuramoyl-pentapeptide, the precursor of murein.</text>
</comment>
<keyword evidence="9 10" id="KW-0961">Cell wall biogenesis/degradation</keyword>
<dbReference type="Pfam" id="PF08245">
    <property type="entry name" value="Mur_ligase_M"/>
    <property type="match status" value="1"/>
</dbReference>
<keyword evidence="2 10" id="KW-0436">Ligase</keyword>
<evidence type="ECO:0000256" key="5">
    <source>
        <dbReference type="ARBA" id="ARBA00022840"/>
    </source>
</evidence>
<evidence type="ECO:0000256" key="9">
    <source>
        <dbReference type="ARBA" id="ARBA00023316"/>
    </source>
</evidence>
<dbReference type="InterPro" id="IPR013221">
    <property type="entry name" value="Mur_ligase_cen"/>
</dbReference>
<evidence type="ECO:0000256" key="6">
    <source>
        <dbReference type="ARBA" id="ARBA00022960"/>
    </source>
</evidence>
<evidence type="ECO:0000313" key="15">
    <source>
        <dbReference type="EMBL" id="KTD43884.1"/>
    </source>
</evidence>
<keyword evidence="4 10" id="KW-0547">Nucleotide-binding</keyword>
<evidence type="ECO:0000259" key="12">
    <source>
        <dbReference type="Pfam" id="PF01225"/>
    </source>
</evidence>
<evidence type="ECO:0000256" key="2">
    <source>
        <dbReference type="ARBA" id="ARBA00022598"/>
    </source>
</evidence>
<dbReference type="HAMAP" id="MF_02019">
    <property type="entry name" value="MurF"/>
    <property type="match status" value="1"/>
</dbReference>
<keyword evidence="8 10" id="KW-0131">Cell cycle</keyword>
<dbReference type="GO" id="GO:0005737">
    <property type="term" value="C:cytoplasm"/>
    <property type="evidence" value="ECO:0007669"/>
    <property type="project" value="UniProtKB-SubCell"/>
</dbReference>
<dbReference type="PANTHER" id="PTHR43024">
    <property type="entry name" value="UDP-N-ACETYLMURAMOYL-TRIPEPTIDE--D-ALANYL-D-ALANINE LIGASE"/>
    <property type="match status" value="1"/>
</dbReference>
<dbReference type="InterPro" id="IPR051046">
    <property type="entry name" value="MurCDEF_CellWall_CoF430Synth"/>
</dbReference>
<dbReference type="AlphaFoldDB" id="A0A0W0XH56"/>
<keyword evidence="7 10" id="KW-0573">Peptidoglycan synthesis</keyword>
<feature type="domain" description="Mur ligase C-terminal" evidence="13">
    <location>
        <begin position="312"/>
        <end position="431"/>
    </location>
</feature>
<comment type="caution">
    <text evidence="15">The sequence shown here is derived from an EMBL/GenBank/DDBJ whole genome shotgun (WGS) entry which is preliminary data.</text>
</comment>
<organism evidence="15 16">
    <name type="scientific">Legionella oakridgensis</name>
    <dbReference type="NCBI Taxonomy" id="29423"/>
    <lineage>
        <taxon>Bacteria</taxon>
        <taxon>Pseudomonadati</taxon>
        <taxon>Pseudomonadota</taxon>
        <taxon>Gammaproteobacteria</taxon>
        <taxon>Legionellales</taxon>
        <taxon>Legionellaceae</taxon>
        <taxon>Legionella</taxon>
    </lineage>
</organism>
<dbReference type="GO" id="GO:0051301">
    <property type="term" value="P:cell division"/>
    <property type="evidence" value="ECO:0007669"/>
    <property type="project" value="UniProtKB-KW"/>
</dbReference>
<evidence type="ECO:0000313" key="16">
    <source>
        <dbReference type="Proteomes" id="UP000054858"/>
    </source>
</evidence>
<dbReference type="Pfam" id="PF02875">
    <property type="entry name" value="Mur_ligase_C"/>
    <property type="match status" value="1"/>
</dbReference>
<feature type="domain" description="Mur ligase central" evidence="14">
    <location>
        <begin position="105"/>
        <end position="289"/>
    </location>
</feature>
<dbReference type="Gene3D" id="3.40.1190.10">
    <property type="entry name" value="Mur-like, catalytic domain"/>
    <property type="match status" value="1"/>
</dbReference>
<dbReference type="InterPro" id="IPR035911">
    <property type="entry name" value="MurE/MurF_N"/>
</dbReference>
<dbReference type="Pfam" id="PF01225">
    <property type="entry name" value="Mur_ligase"/>
    <property type="match status" value="1"/>
</dbReference>
<comment type="similarity">
    <text evidence="10">Belongs to the MurCDEF family. MurF subfamily.</text>
</comment>
<dbReference type="SUPFAM" id="SSF53244">
    <property type="entry name" value="MurD-like peptide ligases, peptide-binding domain"/>
    <property type="match status" value="1"/>
</dbReference>
<dbReference type="GO" id="GO:0008360">
    <property type="term" value="P:regulation of cell shape"/>
    <property type="evidence" value="ECO:0007669"/>
    <property type="project" value="UniProtKB-KW"/>
</dbReference>
<dbReference type="EMBL" id="LNYP01000006">
    <property type="protein sequence ID" value="KTD43884.1"/>
    <property type="molecule type" value="Genomic_DNA"/>
</dbReference>
<evidence type="ECO:0000256" key="11">
    <source>
        <dbReference type="RuleBase" id="RU004136"/>
    </source>
</evidence>
<dbReference type="InterPro" id="IPR004101">
    <property type="entry name" value="Mur_ligase_C"/>
</dbReference>
<keyword evidence="3 10" id="KW-0132">Cell division</keyword>
<evidence type="ECO:0000256" key="1">
    <source>
        <dbReference type="ARBA" id="ARBA00022490"/>
    </source>
</evidence>
<evidence type="ECO:0000256" key="8">
    <source>
        <dbReference type="ARBA" id="ARBA00023306"/>
    </source>
</evidence>
<evidence type="ECO:0000259" key="13">
    <source>
        <dbReference type="Pfam" id="PF02875"/>
    </source>
</evidence>
<accession>A0A0W0XH56</accession>
<dbReference type="GO" id="GO:0008766">
    <property type="term" value="F:UDP-N-acetylmuramoylalanyl-D-glutamyl-2,6-diaminopimelate-D-alanyl-D-alanine ligase activity"/>
    <property type="evidence" value="ECO:0007669"/>
    <property type="project" value="RHEA"/>
</dbReference>
<proteinExistence type="inferred from homology"/>
<dbReference type="NCBIfam" id="TIGR01143">
    <property type="entry name" value="murF"/>
    <property type="match status" value="1"/>
</dbReference>
<evidence type="ECO:0000256" key="7">
    <source>
        <dbReference type="ARBA" id="ARBA00022984"/>
    </source>
</evidence>
<comment type="subcellular location">
    <subcellularLocation>
        <location evidence="10 11">Cytoplasm</location>
    </subcellularLocation>
</comment>
<keyword evidence="1 10" id="KW-0963">Cytoplasm</keyword>
<dbReference type="GO" id="GO:0005524">
    <property type="term" value="F:ATP binding"/>
    <property type="evidence" value="ECO:0007669"/>
    <property type="project" value="UniProtKB-UniRule"/>
</dbReference>
<feature type="domain" description="Mur ligase N-terminal catalytic" evidence="12">
    <location>
        <begin position="21"/>
        <end position="92"/>
    </location>
</feature>
<keyword evidence="6 10" id="KW-0133">Cell shape</keyword>
<dbReference type="SUPFAM" id="SSF53623">
    <property type="entry name" value="MurD-like peptide ligases, catalytic domain"/>
    <property type="match status" value="1"/>
</dbReference>
<feature type="binding site" evidence="10">
    <location>
        <begin position="106"/>
        <end position="112"/>
    </location>
    <ligand>
        <name>ATP</name>
        <dbReference type="ChEBI" id="CHEBI:30616"/>
    </ligand>
</feature>
<comment type="catalytic activity">
    <reaction evidence="10 11">
        <text>D-alanyl-D-alanine + UDP-N-acetyl-alpha-D-muramoyl-L-alanyl-gamma-D-glutamyl-meso-2,6-diaminopimelate + ATP = UDP-N-acetyl-alpha-D-muramoyl-L-alanyl-gamma-D-glutamyl-meso-2,6-diaminopimeloyl-D-alanyl-D-alanine + ADP + phosphate + H(+)</text>
        <dbReference type="Rhea" id="RHEA:28374"/>
        <dbReference type="ChEBI" id="CHEBI:15378"/>
        <dbReference type="ChEBI" id="CHEBI:30616"/>
        <dbReference type="ChEBI" id="CHEBI:43474"/>
        <dbReference type="ChEBI" id="CHEBI:57822"/>
        <dbReference type="ChEBI" id="CHEBI:61386"/>
        <dbReference type="ChEBI" id="CHEBI:83905"/>
        <dbReference type="ChEBI" id="CHEBI:456216"/>
        <dbReference type="EC" id="6.3.2.10"/>
    </reaction>
</comment>
<name>A0A0W0XH56_9GAMM</name>
<dbReference type="PANTHER" id="PTHR43024:SF1">
    <property type="entry name" value="UDP-N-ACETYLMURAMOYL-TRIPEPTIDE--D-ALANYL-D-ALANINE LIGASE"/>
    <property type="match status" value="1"/>
</dbReference>
<protein>
    <recommendedName>
        <fullName evidence="10 11">UDP-N-acetylmuramoyl-tripeptide--D-alanyl-D-alanine ligase</fullName>
        <ecNumber evidence="10 11">6.3.2.10</ecNumber>
    </recommendedName>
    <alternativeName>
        <fullName evidence="10">D-alanyl-D-alanine-adding enzyme</fullName>
    </alternativeName>
</protein>
<dbReference type="Gene3D" id="3.40.1390.10">
    <property type="entry name" value="MurE/MurF, N-terminal domain"/>
    <property type="match status" value="1"/>
</dbReference>
<evidence type="ECO:0000256" key="4">
    <source>
        <dbReference type="ARBA" id="ARBA00022741"/>
    </source>
</evidence>
<keyword evidence="5 10" id="KW-0067">ATP-binding</keyword>
<dbReference type="InterPro" id="IPR000713">
    <property type="entry name" value="Mur_ligase_N"/>
</dbReference>
<dbReference type="Gene3D" id="3.90.190.20">
    <property type="entry name" value="Mur ligase, C-terminal domain"/>
    <property type="match status" value="1"/>
</dbReference>
<reference evidence="15 16" key="1">
    <citation type="submission" date="2015-11" db="EMBL/GenBank/DDBJ databases">
        <title>Genomic analysis of 38 Legionella species identifies large and diverse effector repertoires.</title>
        <authorList>
            <person name="Burstein D."/>
            <person name="Amaro F."/>
            <person name="Zusman T."/>
            <person name="Lifshitz Z."/>
            <person name="Cohen O."/>
            <person name="Gilbert J.A."/>
            <person name="Pupko T."/>
            <person name="Shuman H.A."/>
            <person name="Segal G."/>
        </authorList>
    </citation>
    <scope>NUCLEOTIDE SEQUENCE [LARGE SCALE GENOMIC DNA]</scope>
    <source>
        <strain evidence="15 16">Oak Ridge-10</strain>
    </source>
</reference>
<sequence>MNMNLAEMSSLLNIPDNQDIHLTGVCIDSRTVEPGNLFVAIRGERFDGHNFISEAVARGAAAVLCMTRSPAVKVPQLVVEDTIQALAIIATYHRQQCPCGVIALTGSNGKTTVKEMIAAILPKPSHATLGNLNNHIGVPLSVLKLQAEHRYAVFELGANHPGEIAHTVAIVQPQVTLINNIAPAHIQGFGSIEGVADAKGEIHQGLAPGGVAVINEDDSFAHYWDALLADKRILRFSMVKPAAIHARDIHYNERECARFILVVPDDEAEIQLKVPGAHNVNNALAAATCTYALGIRLAEIVSGLNQFSGVSGRMTYRTGKNNSVIIDDTYNANLRSVLAGLTVLAKYKGRRILILGDMGELGEWTKAHHEEIGMVARRLGIDAIMTCGHHSQYTSQAFGSHGKHYDNQERLVDELLNQLDSNTTVLVKGSRSAAMEKVVHQLI</sequence>
<dbReference type="EC" id="6.3.2.10" evidence="10 11"/>
<gene>
    <name evidence="10 15" type="primary">murF</name>
    <name evidence="15" type="ORF">Loak_0434</name>
</gene>
<dbReference type="InterPro" id="IPR036615">
    <property type="entry name" value="Mur_ligase_C_dom_sf"/>
</dbReference>
<dbReference type="GO" id="GO:0071555">
    <property type="term" value="P:cell wall organization"/>
    <property type="evidence" value="ECO:0007669"/>
    <property type="project" value="UniProtKB-KW"/>
</dbReference>
<dbReference type="SUPFAM" id="SSF63418">
    <property type="entry name" value="MurE/MurF N-terminal domain"/>
    <property type="match status" value="1"/>
</dbReference>
<dbReference type="GO" id="GO:0009252">
    <property type="term" value="P:peptidoglycan biosynthetic process"/>
    <property type="evidence" value="ECO:0007669"/>
    <property type="project" value="UniProtKB-UniRule"/>
</dbReference>
<dbReference type="Proteomes" id="UP000054858">
    <property type="component" value="Unassembled WGS sequence"/>
</dbReference>